<protein>
    <recommendedName>
        <fullName evidence="6">Sulfatase N-terminal domain-containing protein</fullName>
    </recommendedName>
</protein>
<evidence type="ECO:0000259" key="6">
    <source>
        <dbReference type="Pfam" id="PF00884"/>
    </source>
</evidence>
<dbReference type="SUPFAM" id="SSF53649">
    <property type="entry name" value="Alkaline phosphatase-like"/>
    <property type="match status" value="1"/>
</dbReference>
<comment type="similarity">
    <text evidence="2">Belongs to the sulfatase family.</text>
</comment>
<name>A0A9J6G4F0_HAELO</name>
<organism evidence="7 8">
    <name type="scientific">Haemaphysalis longicornis</name>
    <name type="common">Bush tick</name>
    <dbReference type="NCBI Taxonomy" id="44386"/>
    <lineage>
        <taxon>Eukaryota</taxon>
        <taxon>Metazoa</taxon>
        <taxon>Ecdysozoa</taxon>
        <taxon>Arthropoda</taxon>
        <taxon>Chelicerata</taxon>
        <taxon>Arachnida</taxon>
        <taxon>Acari</taxon>
        <taxon>Parasitiformes</taxon>
        <taxon>Ixodida</taxon>
        <taxon>Ixodoidea</taxon>
        <taxon>Ixodidae</taxon>
        <taxon>Haemaphysalinae</taxon>
        <taxon>Haemaphysalis</taxon>
    </lineage>
</organism>
<keyword evidence="4" id="KW-0106">Calcium</keyword>
<evidence type="ECO:0000256" key="1">
    <source>
        <dbReference type="ARBA" id="ARBA00001913"/>
    </source>
</evidence>
<evidence type="ECO:0000313" key="8">
    <source>
        <dbReference type="Proteomes" id="UP000821853"/>
    </source>
</evidence>
<evidence type="ECO:0000313" key="7">
    <source>
        <dbReference type="EMBL" id="KAH9370117.1"/>
    </source>
</evidence>
<keyword evidence="8" id="KW-1185">Reference proteome</keyword>
<dbReference type="Pfam" id="PF00884">
    <property type="entry name" value="Sulfatase"/>
    <property type="match status" value="1"/>
</dbReference>
<dbReference type="OrthoDB" id="103349at2759"/>
<gene>
    <name evidence="7" type="ORF">HPB48_015128</name>
</gene>
<dbReference type="InterPro" id="IPR017850">
    <property type="entry name" value="Alkaline_phosphatase_core_sf"/>
</dbReference>
<evidence type="ECO:0000256" key="2">
    <source>
        <dbReference type="ARBA" id="ARBA00008779"/>
    </source>
</evidence>
<dbReference type="PANTHER" id="PTHR10342:SF273">
    <property type="entry name" value="RE14504P"/>
    <property type="match status" value="1"/>
</dbReference>
<dbReference type="AlphaFoldDB" id="A0A9J6G4F0"/>
<dbReference type="Proteomes" id="UP000821853">
    <property type="component" value="Chromosome 3"/>
</dbReference>
<keyword evidence="3" id="KW-0479">Metal-binding</keyword>
<proteinExistence type="inferred from homology"/>
<keyword evidence="5" id="KW-0325">Glycoprotein</keyword>
<dbReference type="Gene3D" id="3.40.720.10">
    <property type="entry name" value="Alkaline Phosphatase, subunit A"/>
    <property type="match status" value="1"/>
</dbReference>
<accession>A0A9J6G4F0</accession>
<dbReference type="Gene3D" id="3.30.1120.10">
    <property type="match status" value="1"/>
</dbReference>
<dbReference type="InterPro" id="IPR047115">
    <property type="entry name" value="ARSB"/>
</dbReference>
<feature type="domain" description="Sulfatase N-terminal" evidence="6">
    <location>
        <begin position="2"/>
        <end position="98"/>
    </location>
</feature>
<dbReference type="VEuPathDB" id="VectorBase:HLOH_064196"/>
<evidence type="ECO:0000256" key="5">
    <source>
        <dbReference type="ARBA" id="ARBA00023180"/>
    </source>
</evidence>
<comment type="caution">
    <text evidence="7">The sequence shown here is derived from an EMBL/GenBank/DDBJ whole genome shotgun (WGS) entry which is preliminary data.</text>
</comment>
<dbReference type="PANTHER" id="PTHR10342">
    <property type="entry name" value="ARYLSULFATASE"/>
    <property type="match status" value="1"/>
</dbReference>
<dbReference type="InterPro" id="IPR000917">
    <property type="entry name" value="Sulfatase_N"/>
</dbReference>
<comment type="cofactor">
    <cofactor evidence="1">
        <name>Ca(2+)</name>
        <dbReference type="ChEBI" id="CHEBI:29108"/>
    </cofactor>
</comment>
<evidence type="ECO:0000256" key="4">
    <source>
        <dbReference type="ARBA" id="ARBA00022837"/>
    </source>
</evidence>
<sequence>MVDAMDQSVGVVVEALYEAQMLDNTIVVFLSDNGGQPWGPHASRSFNWPLRGTKATLWEGGTRAAAFLWSPLVAKRRRVSQQLMHITDWLPTLYSAAGGKPGRLSRQAGGREMWHALSSDKSSPRTEILYNYDVTDGTAALRYGSYKLVQAGLYRWNSLQFPKTGVSRATVRCPESGSRPSNFVSGKPPYLFDLDKDPCELKNLASSLPKVVASLQKRLDRYISAAVPPGNQPVDPRGYPDNNNGIWAPWL</sequence>
<reference evidence="7 8" key="1">
    <citation type="journal article" date="2020" name="Cell">
        <title>Large-Scale Comparative Analyses of Tick Genomes Elucidate Their Genetic Diversity and Vector Capacities.</title>
        <authorList>
            <consortium name="Tick Genome and Microbiome Consortium (TIGMIC)"/>
            <person name="Jia N."/>
            <person name="Wang J."/>
            <person name="Shi W."/>
            <person name="Du L."/>
            <person name="Sun Y."/>
            <person name="Zhan W."/>
            <person name="Jiang J.F."/>
            <person name="Wang Q."/>
            <person name="Zhang B."/>
            <person name="Ji P."/>
            <person name="Bell-Sakyi L."/>
            <person name="Cui X.M."/>
            <person name="Yuan T.T."/>
            <person name="Jiang B.G."/>
            <person name="Yang W.F."/>
            <person name="Lam T.T."/>
            <person name="Chang Q.C."/>
            <person name="Ding S.J."/>
            <person name="Wang X.J."/>
            <person name="Zhu J.G."/>
            <person name="Ruan X.D."/>
            <person name="Zhao L."/>
            <person name="Wei J.T."/>
            <person name="Ye R.Z."/>
            <person name="Que T.C."/>
            <person name="Du C.H."/>
            <person name="Zhou Y.H."/>
            <person name="Cheng J.X."/>
            <person name="Dai P.F."/>
            <person name="Guo W.B."/>
            <person name="Han X.H."/>
            <person name="Huang E.J."/>
            <person name="Li L.F."/>
            <person name="Wei W."/>
            <person name="Gao Y.C."/>
            <person name="Liu J.Z."/>
            <person name="Shao H.Z."/>
            <person name="Wang X."/>
            <person name="Wang C.C."/>
            <person name="Yang T.C."/>
            <person name="Huo Q.B."/>
            <person name="Li W."/>
            <person name="Chen H.Y."/>
            <person name="Chen S.E."/>
            <person name="Zhou L.G."/>
            <person name="Ni X.B."/>
            <person name="Tian J.H."/>
            <person name="Sheng Y."/>
            <person name="Liu T."/>
            <person name="Pan Y.S."/>
            <person name="Xia L.Y."/>
            <person name="Li J."/>
            <person name="Zhao F."/>
            <person name="Cao W.C."/>
        </authorList>
    </citation>
    <scope>NUCLEOTIDE SEQUENCE [LARGE SCALE GENOMIC DNA]</scope>
    <source>
        <strain evidence="7">HaeL-2018</strain>
    </source>
</reference>
<evidence type="ECO:0000256" key="3">
    <source>
        <dbReference type="ARBA" id="ARBA00022723"/>
    </source>
</evidence>
<dbReference type="OMA" id="VWHASIT"/>
<dbReference type="GO" id="GO:0046872">
    <property type="term" value="F:metal ion binding"/>
    <property type="evidence" value="ECO:0007669"/>
    <property type="project" value="UniProtKB-KW"/>
</dbReference>
<dbReference type="EMBL" id="JABSTR010000005">
    <property type="protein sequence ID" value="KAH9370117.1"/>
    <property type="molecule type" value="Genomic_DNA"/>
</dbReference>
<dbReference type="GO" id="GO:0008484">
    <property type="term" value="F:sulfuric ester hydrolase activity"/>
    <property type="evidence" value="ECO:0007669"/>
    <property type="project" value="InterPro"/>
</dbReference>